<feature type="compositionally biased region" description="Basic residues" evidence="1">
    <location>
        <begin position="100"/>
        <end position="114"/>
    </location>
</feature>
<dbReference type="EMBL" id="CATOUU010000074">
    <property type="protein sequence ID" value="CAI9915484.1"/>
    <property type="molecule type" value="Genomic_DNA"/>
</dbReference>
<evidence type="ECO:0000313" key="4">
    <source>
        <dbReference type="EMBL" id="CAL6078031.1"/>
    </source>
</evidence>
<evidence type="ECO:0000256" key="2">
    <source>
        <dbReference type="SAM" id="SignalP"/>
    </source>
</evidence>
<organism evidence="3">
    <name type="scientific">Hexamita inflata</name>
    <dbReference type="NCBI Taxonomy" id="28002"/>
    <lineage>
        <taxon>Eukaryota</taxon>
        <taxon>Metamonada</taxon>
        <taxon>Diplomonadida</taxon>
        <taxon>Hexamitidae</taxon>
        <taxon>Hexamitinae</taxon>
        <taxon>Hexamita</taxon>
    </lineage>
</organism>
<comment type="caution">
    <text evidence="3">The sequence shown here is derived from an EMBL/GenBank/DDBJ whole genome shotgun (WGS) entry which is preliminary data.</text>
</comment>
<dbReference type="Proteomes" id="UP001642409">
    <property type="component" value="Unassembled WGS sequence"/>
</dbReference>
<dbReference type="AlphaFoldDB" id="A0AA86N9E9"/>
<reference evidence="3" key="1">
    <citation type="submission" date="2023-06" db="EMBL/GenBank/DDBJ databases">
        <authorList>
            <person name="Kurt Z."/>
        </authorList>
    </citation>
    <scope>NUCLEOTIDE SEQUENCE</scope>
</reference>
<feature type="compositionally biased region" description="Basic and acidic residues" evidence="1">
    <location>
        <begin position="138"/>
        <end position="147"/>
    </location>
</feature>
<gene>
    <name evidence="3" type="ORF">HINF_LOCUS3129</name>
    <name evidence="4" type="ORF">HINF_LOCUS58710</name>
</gene>
<accession>A0AA86N9E9</accession>
<sequence length="147" mass="17021">MTKPDYYLFVVTFDLMLVIVCQLKQCKNSSISTSKMASNRQSNVKLTKSLQKLRNRRNRLKSPKKLLKAVKVANTPATPVRVQIQFSTESGVRANTLKNSPKKTKTQRRKRRKWFSSQAQNRTQNLEQGQTKRSKIIITKETRNPNL</sequence>
<reference evidence="4 5" key="2">
    <citation type="submission" date="2024-07" db="EMBL/GenBank/DDBJ databases">
        <authorList>
            <person name="Akdeniz Z."/>
        </authorList>
    </citation>
    <scope>NUCLEOTIDE SEQUENCE [LARGE SCALE GENOMIC DNA]</scope>
</reference>
<keyword evidence="2" id="KW-0732">Signal</keyword>
<evidence type="ECO:0000256" key="1">
    <source>
        <dbReference type="SAM" id="MobiDB-lite"/>
    </source>
</evidence>
<feature type="compositionally biased region" description="Polar residues" evidence="1">
    <location>
        <begin position="115"/>
        <end position="131"/>
    </location>
</feature>
<proteinExistence type="predicted"/>
<feature type="chain" id="PRO_5041660392" evidence="2">
    <location>
        <begin position="24"/>
        <end position="147"/>
    </location>
</feature>
<dbReference type="EMBL" id="CAXDID020000331">
    <property type="protein sequence ID" value="CAL6078031.1"/>
    <property type="molecule type" value="Genomic_DNA"/>
</dbReference>
<evidence type="ECO:0000313" key="5">
    <source>
        <dbReference type="Proteomes" id="UP001642409"/>
    </source>
</evidence>
<feature type="region of interest" description="Disordered" evidence="1">
    <location>
        <begin position="93"/>
        <end position="147"/>
    </location>
</feature>
<keyword evidence="5" id="KW-1185">Reference proteome</keyword>
<name>A0AA86N9E9_9EUKA</name>
<evidence type="ECO:0000313" key="3">
    <source>
        <dbReference type="EMBL" id="CAI9915484.1"/>
    </source>
</evidence>
<feature type="signal peptide" evidence="2">
    <location>
        <begin position="1"/>
        <end position="23"/>
    </location>
</feature>
<protein>
    <submittedName>
        <fullName evidence="4">Hypothetical_protein</fullName>
    </submittedName>
</protein>